<dbReference type="Pfam" id="PF05635">
    <property type="entry name" value="23S_rRNA_IVP"/>
    <property type="match status" value="1"/>
</dbReference>
<evidence type="ECO:0000313" key="2">
    <source>
        <dbReference type="Proteomes" id="UP000293925"/>
    </source>
</evidence>
<dbReference type="EMBL" id="SJSO01000001">
    <property type="protein sequence ID" value="TCD29486.1"/>
    <property type="molecule type" value="Genomic_DNA"/>
</dbReference>
<dbReference type="AlphaFoldDB" id="A0A4R0Q7R4"/>
<dbReference type="OrthoDB" id="9811959at2"/>
<dbReference type="NCBIfam" id="TIGR02436">
    <property type="entry name" value="four helix bundle protein"/>
    <property type="match status" value="1"/>
</dbReference>
<dbReference type="CDD" id="cd16377">
    <property type="entry name" value="23S_rRNA_IVP_like"/>
    <property type="match status" value="1"/>
</dbReference>
<name>A0A4R0Q7R4_9SPHI</name>
<gene>
    <name evidence="1" type="ORF">EZ456_00265</name>
</gene>
<dbReference type="RefSeq" id="WP_131526304.1">
    <property type="nucleotide sequence ID" value="NZ_SJSO01000001.1"/>
</dbReference>
<reference evidence="1 2" key="1">
    <citation type="submission" date="2019-02" db="EMBL/GenBank/DDBJ databases">
        <title>Pedobacter sp. RP-3-21 sp. nov., isolated from Arctic soil.</title>
        <authorList>
            <person name="Dahal R.H."/>
        </authorList>
    </citation>
    <scope>NUCLEOTIDE SEQUENCE [LARGE SCALE GENOMIC DNA]</scope>
    <source>
        <strain evidence="1 2">RP-3-21</strain>
    </source>
</reference>
<dbReference type="Gene3D" id="1.20.1440.60">
    <property type="entry name" value="23S rRNA-intervening sequence"/>
    <property type="match status" value="1"/>
</dbReference>
<dbReference type="InterPro" id="IPR012657">
    <property type="entry name" value="23S_rRNA-intervening_sequence"/>
</dbReference>
<organism evidence="1 2">
    <name type="scientific">Pedobacter psychrodurus</name>
    <dbReference type="NCBI Taxonomy" id="2530456"/>
    <lineage>
        <taxon>Bacteria</taxon>
        <taxon>Pseudomonadati</taxon>
        <taxon>Bacteroidota</taxon>
        <taxon>Sphingobacteriia</taxon>
        <taxon>Sphingobacteriales</taxon>
        <taxon>Sphingobacteriaceae</taxon>
        <taxon>Pedobacter</taxon>
    </lineage>
</organism>
<sequence length="124" mass="14478">MGTIKDLLAYQKGFKLSMEIFHISKRFPSEEKYSLTDQIRRCSRSVCANLAEAYRKRKYPNHFVSKLSDADTENGETQTWLEFALACSYISEDEFNMLNDQAEEVAKLLVYMMNKPEKFLIKLS</sequence>
<dbReference type="SUPFAM" id="SSF158446">
    <property type="entry name" value="IVS-encoded protein-like"/>
    <property type="match status" value="1"/>
</dbReference>
<dbReference type="PANTHER" id="PTHR38471:SF2">
    <property type="entry name" value="FOUR HELIX BUNDLE PROTEIN"/>
    <property type="match status" value="1"/>
</dbReference>
<dbReference type="Proteomes" id="UP000293925">
    <property type="component" value="Unassembled WGS sequence"/>
</dbReference>
<comment type="caution">
    <text evidence="1">The sequence shown here is derived from an EMBL/GenBank/DDBJ whole genome shotgun (WGS) entry which is preliminary data.</text>
</comment>
<protein>
    <submittedName>
        <fullName evidence="1">Four helix bundle protein</fullName>
    </submittedName>
</protein>
<dbReference type="PANTHER" id="PTHR38471">
    <property type="entry name" value="FOUR HELIX BUNDLE PROTEIN"/>
    <property type="match status" value="1"/>
</dbReference>
<accession>A0A4R0Q7R4</accession>
<dbReference type="InterPro" id="IPR036583">
    <property type="entry name" value="23S_rRNA_IVS_sf"/>
</dbReference>
<evidence type="ECO:0000313" key="1">
    <source>
        <dbReference type="EMBL" id="TCD29486.1"/>
    </source>
</evidence>
<proteinExistence type="predicted"/>
<keyword evidence="2" id="KW-1185">Reference proteome</keyword>